<feature type="non-terminal residue" evidence="1">
    <location>
        <position position="1"/>
    </location>
</feature>
<dbReference type="EMBL" id="JAHRHJ020000007">
    <property type="protein sequence ID" value="KAH9309900.1"/>
    <property type="molecule type" value="Genomic_DNA"/>
</dbReference>
<sequence length="51" mass="5883">VVVDEAREIEWCDNNFLPHSPCVVERGVEEETNDDETDDYECMMDSSTISE</sequence>
<evidence type="ECO:0000313" key="2">
    <source>
        <dbReference type="Proteomes" id="UP000824469"/>
    </source>
</evidence>
<proteinExistence type="predicted"/>
<reference evidence="1 2" key="1">
    <citation type="journal article" date="2021" name="Nat. Plants">
        <title>The Taxus genome provides insights into paclitaxel biosynthesis.</title>
        <authorList>
            <person name="Xiong X."/>
            <person name="Gou J."/>
            <person name="Liao Q."/>
            <person name="Li Y."/>
            <person name="Zhou Q."/>
            <person name="Bi G."/>
            <person name="Li C."/>
            <person name="Du R."/>
            <person name="Wang X."/>
            <person name="Sun T."/>
            <person name="Guo L."/>
            <person name="Liang H."/>
            <person name="Lu P."/>
            <person name="Wu Y."/>
            <person name="Zhang Z."/>
            <person name="Ro D.K."/>
            <person name="Shang Y."/>
            <person name="Huang S."/>
            <person name="Yan J."/>
        </authorList>
    </citation>
    <scope>NUCLEOTIDE SEQUENCE [LARGE SCALE GENOMIC DNA]</scope>
    <source>
        <strain evidence="1">Ta-2019</strain>
    </source>
</reference>
<evidence type="ECO:0000313" key="1">
    <source>
        <dbReference type="EMBL" id="KAH9309900.1"/>
    </source>
</evidence>
<dbReference type="AlphaFoldDB" id="A0AA38FTB2"/>
<keyword evidence="2" id="KW-1185">Reference proteome</keyword>
<organism evidence="1 2">
    <name type="scientific">Taxus chinensis</name>
    <name type="common">Chinese yew</name>
    <name type="synonym">Taxus wallichiana var. chinensis</name>
    <dbReference type="NCBI Taxonomy" id="29808"/>
    <lineage>
        <taxon>Eukaryota</taxon>
        <taxon>Viridiplantae</taxon>
        <taxon>Streptophyta</taxon>
        <taxon>Embryophyta</taxon>
        <taxon>Tracheophyta</taxon>
        <taxon>Spermatophyta</taxon>
        <taxon>Pinopsida</taxon>
        <taxon>Pinidae</taxon>
        <taxon>Conifers II</taxon>
        <taxon>Cupressales</taxon>
        <taxon>Taxaceae</taxon>
        <taxon>Taxus</taxon>
    </lineage>
</organism>
<accession>A0AA38FTB2</accession>
<protein>
    <submittedName>
        <fullName evidence="1">Uncharacterized protein</fullName>
    </submittedName>
</protein>
<gene>
    <name evidence="1" type="ORF">KI387_037811</name>
</gene>
<name>A0AA38FTB2_TAXCH</name>
<comment type="caution">
    <text evidence="1">The sequence shown here is derived from an EMBL/GenBank/DDBJ whole genome shotgun (WGS) entry which is preliminary data.</text>
</comment>
<dbReference type="Proteomes" id="UP000824469">
    <property type="component" value="Unassembled WGS sequence"/>
</dbReference>